<dbReference type="GO" id="GO:0005737">
    <property type="term" value="C:cytoplasm"/>
    <property type="evidence" value="ECO:0007669"/>
    <property type="project" value="UniProtKB-UniRule"/>
</dbReference>
<gene>
    <name evidence="9" type="primary">hemC</name>
    <name evidence="12" type="ordered locus">Dtox_1251</name>
</gene>
<evidence type="ECO:0000313" key="12">
    <source>
        <dbReference type="EMBL" id="ACV62133.1"/>
    </source>
</evidence>
<accession>C8W5F1</accession>
<evidence type="ECO:0000256" key="1">
    <source>
        <dbReference type="ARBA" id="ARBA00002869"/>
    </source>
</evidence>
<evidence type="ECO:0000256" key="3">
    <source>
        <dbReference type="ARBA" id="ARBA00005173"/>
    </source>
</evidence>
<dbReference type="EMBL" id="CP001720">
    <property type="protein sequence ID" value="ACV62133.1"/>
    <property type="molecule type" value="Genomic_DNA"/>
</dbReference>
<dbReference type="PIRSF" id="PIRSF001438">
    <property type="entry name" value="4pyrrol_synth_OHMeBilane_synth"/>
    <property type="match status" value="1"/>
</dbReference>
<evidence type="ECO:0000256" key="7">
    <source>
        <dbReference type="ARBA" id="ARBA00023244"/>
    </source>
</evidence>
<evidence type="ECO:0000256" key="9">
    <source>
        <dbReference type="HAMAP-Rule" id="MF_00260"/>
    </source>
</evidence>
<evidence type="ECO:0000256" key="5">
    <source>
        <dbReference type="ARBA" id="ARBA00011245"/>
    </source>
</evidence>
<dbReference type="FunFam" id="3.40.190.10:FF:000005">
    <property type="entry name" value="Porphobilinogen deaminase"/>
    <property type="match status" value="1"/>
</dbReference>
<dbReference type="AlphaFoldDB" id="C8W5F1"/>
<dbReference type="NCBIfam" id="TIGR00212">
    <property type="entry name" value="hemC"/>
    <property type="match status" value="1"/>
</dbReference>
<comment type="cofactor">
    <cofactor evidence="9">
        <name>dipyrromethane</name>
        <dbReference type="ChEBI" id="CHEBI:60342"/>
    </cofactor>
    <text evidence="9">Binds 1 dipyrromethane group covalently.</text>
</comment>
<evidence type="ECO:0000313" key="13">
    <source>
        <dbReference type="Proteomes" id="UP000002217"/>
    </source>
</evidence>
<dbReference type="UniPathway" id="UPA00251">
    <property type="reaction ID" value="UER00319"/>
</dbReference>
<dbReference type="FunFam" id="3.30.160.40:FF:000002">
    <property type="entry name" value="Porphobilinogen deaminase"/>
    <property type="match status" value="1"/>
</dbReference>
<evidence type="ECO:0000259" key="11">
    <source>
        <dbReference type="Pfam" id="PF03900"/>
    </source>
</evidence>
<dbReference type="InterPro" id="IPR022418">
    <property type="entry name" value="Porphobilinogen_deaminase_C"/>
</dbReference>
<feature type="modified residue" description="S-(dipyrrolylmethanemethyl)cysteine" evidence="9">
    <location>
        <position position="240"/>
    </location>
</feature>
<comment type="pathway">
    <text evidence="2 9">Porphyrin-containing compound metabolism; protoporphyrin-IX biosynthesis; coproporphyrinogen-III from 5-aminolevulinate: step 2/4.</text>
</comment>
<dbReference type="InterPro" id="IPR022419">
    <property type="entry name" value="Porphobilin_deaminase_cofac_BS"/>
</dbReference>
<evidence type="ECO:0000256" key="4">
    <source>
        <dbReference type="ARBA" id="ARBA00005638"/>
    </source>
</evidence>
<evidence type="ECO:0000259" key="10">
    <source>
        <dbReference type="Pfam" id="PF01379"/>
    </source>
</evidence>
<keyword evidence="7 9" id="KW-0627">Porphyrin biosynthesis</keyword>
<dbReference type="FunFam" id="3.40.190.10:FF:000004">
    <property type="entry name" value="Porphobilinogen deaminase"/>
    <property type="match status" value="1"/>
</dbReference>
<dbReference type="GO" id="GO:0006782">
    <property type="term" value="P:protoporphyrinogen IX biosynthetic process"/>
    <property type="evidence" value="ECO:0007669"/>
    <property type="project" value="UniProtKB-UniRule"/>
</dbReference>
<dbReference type="PROSITE" id="PS00533">
    <property type="entry name" value="PORPHOBILINOGEN_DEAM"/>
    <property type="match status" value="1"/>
</dbReference>
<reference evidence="12 13" key="1">
    <citation type="journal article" date="2009" name="Stand. Genomic Sci.">
        <title>Complete genome sequence of Desulfotomaculum acetoxidans type strain (5575).</title>
        <authorList>
            <person name="Spring S."/>
            <person name="Lapidus A."/>
            <person name="Schroder M."/>
            <person name="Gleim D."/>
            <person name="Sims D."/>
            <person name="Meincke L."/>
            <person name="Glavina Del Rio T."/>
            <person name="Tice H."/>
            <person name="Copeland A."/>
            <person name="Cheng J.F."/>
            <person name="Lucas S."/>
            <person name="Chen F."/>
            <person name="Nolan M."/>
            <person name="Bruce D."/>
            <person name="Goodwin L."/>
            <person name="Pitluck S."/>
            <person name="Ivanova N."/>
            <person name="Mavromatis K."/>
            <person name="Mikhailova N."/>
            <person name="Pati A."/>
            <person name="Chen A."/>
            <person name="Palaniappan K."/>
            <person name="Land M."/>
            <person name="Hauser L."/>
            <person name="Chang Y.J."/>
            <person name="Jeffries C.D."/>
            <person name="Chain P."/>
            <person name="Saunders E."/>
            <person name="Brettin T."/>
            <person name="Detter J.C."/>
            <person name="Goker M."/>
            <person name="Bristow J."/>
            <person name="Eisen J.A."/>
            <person name="Markowitz V."/>
            <person name="Hugenholtz P."/>
            <person name="Kyrpides N.C."/>
            <person name="Klenk H.P."/>
            <person name="Han C."/>
        </authorList>
    </citation>
    <scope>NUCLEOTIDE SEQUENCE [LARGE SCALE GENOMIC DNA]</scope>
    <source>
        <strain evidence="13">ATCC 49208 / DSM 771 / VKM B-1644</strain>
    </source>
</reference>
<dbReference type="STRING" id="485916.Dtox_1251"/>
<keyword evidence="13" id="KW-1185">Reference proteome</keyword>
<comment type="similarity">
    <text evidence="4 9">Belongs to the HMBS family.</text>
</comment>
<dbReference type="SUPFAM" id="SSF53850">
    <property type="entry name" value="Periplasmic binding protein-like II"/>
    <property type="match status" value="1"/>
</dbReference>
<dbReference type="HOGENOM" id="CLU_019704_0_2_9"/>
<dbReference type="Pfam" id="PF03900">
    <property type="entry name" value="Porphobil_deamC"/>
    <property type="match status" value="1"/>
</dbReference>
<dbReference type="Gene3D" id="3.30.160.40">
    <property type="entry name" value="Porphobilinogen deaminase, C-terminal domain"/>
    <property type="match status" value="1"/>
</dbReference>
<keyword evidence="6 9" id="KW-0808">Transferase</keyword>
<organism evidence="12 13">
    <name type="scientific">Desulfofarcimen acetoxidans (strain ATCC 49208 / DSM 771 / KCTC 5769 / VKM B-1644 / 5575)</name>
    <name type="common">Desulfotomaculum acetoxidans</name>
    <dbReference type="NCBI Taxonomy" id="485916"/>
    <lineage>
        <taxon>Bacteria</taxon>
        <taxon>Bacillati</taxon>
        <taxon>Bacillota</taxon>
        <taxon>Clostridia</taxon>
        <taxon>Eubacteriales</taxon>
        <taxon>Peptococcaceae</taxon>
        <taxon>Desulfofarcimen</taxon>
    </lineage>
</organism>
<feature type="domain" description="Porphobilinogen deaminase N-terminal" evidence="10">
    <location>
        <begin position="4"/>
        <end position="211"/>
    </location>
</feature>
<sequence length="309" mass="34076">MREIVVGTRDSQLALWQANWVVDRLRERNPGYSFRIQGIKTHGDNILDVALAKIGDKGLFTKELEVALLSDEIDLAVHSMKDLPTDLPGGLAVGAVCEREYPGDVLVSSQGYVLDKLPEGAVIGTSSLRRTAQLLHYRQDLRIVNIRGNLNTRLRKMDEEKLDGVVLAYAGIQRLGLKDRITERIPMEICLPAVGQGSIGIEIRHLDEEIMDIVETIEHRPSRIAVSAERNFLKRLEGGCQVPIGAYGLVIGNEIKFEGLIASLDGKHLVRDVIAGPVNEAAKIGVKLAESLLKKGGREILRAVRQENC</sequence>
<comment type="pathway">
    <text evidence="3">Porphyrin-containing compound metabolism; chlorophyll biosynthesis.</text>
</comment>
<dbReference type="InterPro" id="IPR000860">
    <property type="entry name" value="HemC"/>
</dbReference>
<proteinExistence type="inferred from homology"/>
<dbReference type="Pfam" id="PF01379">
    <property type="entry name" value="Porphobil_deam"/>
    <property type="match status" value="1"/>
</dbReference>
<evidence type="ECO:0000256" key="2">
    <source>
        <dbReference type="ARBA" id="ARBA00004735"/>
    </source>
</evidence>
<dbReference type="Gene3D" id="3.40.190.10">
    <property type="entry name" value="Periplasmic binding protein-like II"/>
    <property type="match status" value="2"/>
</dbReference>
<comment type="function">
    <text evidence="1 9">Tetrapolymerization of the monopyrrole PBG into the hydroxymethylbilane pre-uroporphyrinogen in several discrete steps.</text>
</comment>
<dbReference type="SUPFAM" id="SSF54782">
    <property type="entry name" value="Porphobilinogen deaminase (hydroxymethylbilane synthase), C-terminal domain"/>
    <property type="match status" value="1"/>
</dbReference>
<dbReference type="PANTHER" id="PTHR11557:SF0">
    <property type="entry name" value="PORPHOBILINOGEN DEAMINASE"/>
    <property type="match status" value="1"/>
</dbReference>
<dbReference type="InterPro" id="IPR036803">
    <property type="entry name" value="Porphobilinogen_deaminase_C_sf"/>
</dbReference>
<dbReference type="CDD" id="cd13646">
    <property type="entry name" value="PBP2_EcHMBS_like"/>
    <property type="match status" value="1"/>
</dbReference>
<feature type="domain" description="Porphobilinogen deaminase C-terminal" evidence="11">
    <location>
        <begin position="225"/>
        <end position="293"/>
    </location>
</feature>
<dbReference type="HAMAP" id="MF_00260">
    <property type="entry name" value="Porphobil_deam"/>
    <property type="match status" value="1"/>
</dbReference>
<dbReference type="Proteomes" id="UP000002217">
    <property type="component" value="Chromosome"/>
</dbReference>
<comment type="miscellaneous">
    <text evidence="9">The porphobilinogen subunits are added to the dipyrromethane group.</text>
</comment>
<name>C8W5F1_DESAS</name>
<evidence type="ECO:0000256" key="8">
    <source>
        <dbReference type="ARBA" id="ARBA00048169"/>
    </source>
</evidence>
<dbReference type="PRINTS" id="PR00151">
    <property type="entry name" value="PORPHBDMNASE"/>
</dbReference>
<protein>
    <recommendedName>
        <fullName evidence="9">Porphobilinogen deaminase</fullName>
        <shortName evidence="9">PBG</shortName>
        <ecNumber evidence="9">2.5.1.61</ecNumber>
    </recommendedName>
    <alternativeName>
        <fullName evidence="9">Hydroxymethylbilane synthase</fullName>
        <shortName evidence="9">HMBS</shortName>
    </alternativeName>
    <alternativeName>
        <fullName evidence="9">Pre-uroporphyrinogen synthase</fullName>
    </alternativeName>
</protein>
<dbReference type="eggNOG" id="COG0181">
    <property type="taxonomic scope" value="Bacteria"/>
</dbReference>
<dbReference type="GO" id="GO:0004418">
    <property type="term" value="F:hydroxymethylbilane synthase activity"/>
    <property type="evidence" value="ECO:0007669"/>
    <property type="project" value="UniProtKB-UniRule"/>
</dbReference>
<dbReference type="PANTHER" id="PTHR11557">
    <property type="entry name" value="PORPHOBILINOGEN DEAMINASE"/>
    <property type="match status" value="1"/>
</dbReference>
<comment type="subunit">
    <text evidence="5 9">Monomer.</text>
</comment>
<comment type="catalytic activity">
    <reaction evidence="8 9">
        <text>4 porphobilinogen + H2O = hydroxymethylbilane + 4 NH4(+)</text>
        <dbReference type="Rhea" id="RHEA:13185"/>
        <dbReference type="ChEBI" id="CHEBI:15377"/>
        <dbReference type="ChEBI" id="CHEBI:28938"/>
        <dbReference type="ChEBI" id="CHEBI:57845"/>
        <dbReference type="ChEBI" id="CHEBI:58126"/>
        <dbReference type="EC" id="2.5.1.61"/>
    </reaction>
</comment>
<dbReference type="EC" id="2.5.1.61" evidence="9"/>
<dbReference type="InterPro" id="IPR022417">
    <property type="entry name" value="Porphobilin_deaminase_N"/>
</dbReference>
<dbReference type="KEGG" id="dae:Dtox_1251"/>
<evidence type="ECO:0000256" key="6">
    <source>
        <dbReference type="ARBA" id="ARBA00022679"/>
    </source>
</evidence>